<sequence length="343" mass="37538">MIKTLIVDDSSVVRLYIRAILKQDPEIIIVGEARDGQEALEKTKQLKPDVITMDIRMPRMDGLEATRAIMEQCPTPIIVVSSSINDRELNVAYNALQAGALAILEKPAGVQHPDFEHIKDDLINHIKLMSQVSLVRRRAIKKPPGLQKKARVAPGPEYKVVGIAASTGGPQAIRFILDKLPQDFPVPILVVQHMTRGFMQGMVKWLNSITKLDIVFAQHEERVVPGKVYFCEDDFHLSLGRNMKIALLPDPPLNGFRPSANILFQSLAQGLGQFAIGVILTGMGDDGSQGIKMMKDKGATTIAQDQESSIVFGMPRAAIEQGAADKIVSLNELPATLEALVGL</sequence>
<feature type="domain" description="CheB-type methylesterase" evidence="9">
    <location>
        <begin position="154"/>
        <end position="343"/>
    </location>
</feature>
<evidence type="ECO:0000256" key="4">
    <source>
        <dbReference type="ARBA" id="ARBA00048267"/>
    </source>
</evidence>
<evidence type="ECO:0000256" key="7">
    <source>
        <dbReference type="PROSITE-ProRule" id="PRU00169"/>
    </source>
</evidence>
<dbReference type="Gene3D" id="3.40.50.2300">
    <property type="match status" value="1"/>
</dbReference>
<dbReference type="GO" id="GO:0008984">
    <property type="term" value="F:protein-glutamate methylesterase activity"/>
    <property type="evidence" value="ECO:0007669"/>
    <property type="project" value="UniProtKB-EC"/>
</dbReference>
<dbReference type="SUPFAM" id="SSF52738">
    <property type="entry name" value="Methylesterase CheB, C-terminal domain"/>
    <property type="match status" value="1"/>
</dbReference>
<organism evidence="10 11">
    <name type="scientific">candidate division CSSED10-310 bacterium</name>
    <dbReference type="NCBI Taxonomy" id="2855610"/>
    <lineage>
        <taxon>Bacteria</taxon>
        <taxon>Bacteria division CSSED10-310</taxon>
    </lineage>
</organism>
<comment type="PTM">
    <text evidence="5">Phosphorylated by CheA. Phosphorylation of the N-terminal regulatory domain activates the methylesterase activity.</text>
</comment>
<evidence type="ECO:0000256" key="1">
    <source>
        <dbReference type="ARBA" id="ARBA00022490"/>
    </source>
</evidence>
<keyword evidence="1 5" id="KW-0963">Cytoplasm</keyword>
<dbReference type="HAMAP" id="MF_00099">
    <property type="entry name" value="CheB_chemtxs"/>
    <property type="match status" value="1"/>
</dbReference>
<comment type="catalytic activity">
    <reaction evidence="5">
        <text>L-glutaminyl-[protein] + H2O = L-glutamyl-[protein] + NH4(+)</text>
        <dbReference type="Rhea" id="RHEA:16441"/>
        <dbReference type="Rhea" id="RHEA-COMP:10207"/>
        <dbReference type="Rhea" id="RHEA-COMP:10208"/>
        <dbReference type="ChEBI" id="CHEBI:15377"/>
        <dbReference type="ChEBI" id="CHEBI:28938"/>
        <dbReference type="ChEBI" id="CHEBI:29973"/>
        <dbReference type="ChEBI" id="CHEBI:30011"/>
        <dbReference type="EC" id="3.5.1.44"/>
    </reaction>
</comment>
<feature type="domain" description="Response regulatory" evidence="8">
    <location>
        <begin position="3"/>
        <end position="121"/>
    </location>
</feature>
<keyword evidence="10" id="KW-0808">Transferase</keyword>
<keyword evidence="2 5" id="KW-0145">Chemotaxis</keyword>
<dbReference type="Pfam" id="PF00072">
    <property type="entry name" value="Response_reg"/>
    <property type="match status" value="1"/>
</dbReference>
<evidence type="ECO:0000313" key="10">
    <source>
        <dbReference type="EMBL" id="MFC1849517.1"/>
    </source>
</evidence>
<dbReference type="InterPro" id="IPR001789">
    <property type="entry name" value="Sig_transdc_resp-reg_receiver"/>
</dbReference>
<dbReference type="EC" id="3.5.1.44" evidence="5"/>
<dbReference type="PROSITE" id="PS50122">
    <property type="entry name" value="CHEB"/>
    <property type="match status" value="1"/>
</dbReference>
<evidence type="ECO:0000256" key="6">
    <source>
        <dbReference type="PROSITE-ProRule" id="PRU00050"/>
    </source>
</evidence>
<name>A0ABV6YTJ8_UNCC1</name>
<comment type="function">
    <text evidence="5">Involved in chemotaxis. Part of a chemotaxis signal transduction system that modulates chemotaxis in response to various stimuli. Catalyzes the demethylation of specific methylglutamate residues introduced into the chemoreceptors (methyl-accepting chemotaxis proteins or MCP) by CheR. Also mediates the irreversible deamidation of specific glutamine residues to glutamic acid.</text>
</comment>
<dbReference type="SMART" id="SM00448">
    <property type="entry name" value="REC"/>
    <property type="match status" value="1"/>
</dbReference>
<evidence type="ECO:0000313" key="11">
    <source>
        <dbReference type="Proteomes" id="UP001594351"/>
    </source>
</evidence>
<feature type="active site" evidence="5 6">
    <location>
        <position position="193"/>
    </location>
</feature>
<feature type="active site" evidence="5 6">
    <location>
        <position position="286"/>
    </location>
</feature>
<evidence type="ECO:0000256" key="3">
    <source>
        <dbReference type="ARBA" id="ARBA00022801"/>
    </source>
</evidence>
<keyword evidence="11" id="KW-1185">Reference proteome</keyword>
<evidence type="ECO:0000259" key="8">
    <source>
        <dbReference type="PROSITE" id="PS50110"/>
    </source>
</evidence>
<dbReference type="Pfam" id="PF01339">
    <property type="entry name" value="CheB_methylest"/>
    <property type="match status" value="1"/>
</dbReference>
<dbReference type="CDD" id="cd16432">
    <property type="entry name" value="CheB_Rec"/>
    <property type="match status" value="1"/>
</dbReference>
<dbReference type="SUPFAM" id="SSF52172">
    <property type="entry name" value="CheY-like"/>
    <property type="match status" value="1"/>
</dbReference>
<comment type="similarity">
    <text evidence="5">Belongs to the CheB family.</text>
</comment>
<dbReference type="PROSITE" id="PS50110">
    <property type="entry name" value="RESPONSE_REGULATORY"/>
    <property type="match status" value="1"/>
</dbReference>
<keyword evidence="10" id="KW-0489">Methyltransferase</keyword>
<feature type="active site" evidence="5 6">
    <location>
        <position position="166"/>
    </location>
</feature>
<dbReference type="NCBIfam" id="NF009206">
    <property type="entry name" value="PRK12555.1"/>
    <property type="match status" value="1"/>
</dbReference>
<dbReference type="NCBIfam" id="NF001965">
    <property type="entry name" value="PRK00742.1"/>
    <property type="match status" value="1"/>
</dbReference>
<comment type="domain">
    <text evidence="5">Contains a C-terminal catalytic domain, and an N-terminal region which modulates catalytic activity.</text>
</comment>
<dbReference type="InterPro" id="IPR011006">
    <property type="entry name" value="CheY-like_superfamily"/>
</dbReference>
<dbReference type="PANTHER" id="PTHR42872:SF6">
    <property type="entry name" value="PROTEIN-GLUTAMATE METHYLESTERASE_PROTEIN-GLUTAMINE GLUTAMINASE"/>
    <property type="match status" value="1"/>
</dbReference>
<gene>
    <name evidence="5 10" type="primary">cheB</name>
    <name evidence="10" type="ORF">ACFL27_04830</name>
</gene>
<protein>
    <recommendedName>
        <fullName evidence="5">Protein-glutamate methylesterase/protein-glutamine glutaminase</fullName>
        <ecNumber evidence="5">3.1.1.61</ecNumber>
        <ecNumber evidence="5">3.5.1.44</ecNumber>
    </recommendedName>
</protein>
<dbReference type="PANTHER" id="PTHR42872">
    <property type="entry name" value="PROTEIN-GLUTAMATE METHYLESTERASE/PROTEIN-GLUTAMINE GLUTAMINASE"/>
    <property type="match status" value="1"/>
</dbReference>
<dbReference type="EMBL" id="JBHPBY010000043">
    <property type="protein sequence ID" value="MFC1849517.1"/>
    <property type="molecule type" value="Genomic_DNA"/>
</dbReference>
<dbReference type="Proteomes" id="UP001594351">
    <property type="component" value="Unassembled WGS sequence"/>
</dbReference>
<keyword evidence="5 7" id="KW-0597">Phosphoprotein</keyword>
<feature type="modified residue" description="4-aspartylphosphate" evidence="5 7">
    <location>
        <position position="54"/>
    </location>
</feature>
<dbReference type="InterPro" id="IPR035909">
    <property type="entry name" value="CheB_C"/>
</dbReference>
<evidence type="ECO:0000256" key="2">
    <source>
        <dbReference type="ARBA" id="ARBA00022500"/>
    </source>
</evidence>
<evidence type="ECO:0000259" key="9">
    <source>
        <dbReference type="PROSITE" id="PS50122"/>
    </source>
</evidence>
<dbReference type="InterPro" id="IPR008248">
    <property type="entry name" value="CheB-like"/>
</dbReference>
<dbReference type="CDD" id="cd17541">
    <property type="entry name" value="REC_CheB-like"/>
    <property type="match status" value="1"/>
</dbReference>
<dbReference type="EC" id="3.1.1.61" evidence="5"/>
<reference evidence="10 11" key="1">
    <citation type="submission" date="2024-09" db="EMBL/GenBank/DDBJ databases">
        <title>Laminarin stimulates single cell rates of sulfate reduction while oxygen inhibits transcriptomic activity in coastal marine sediment.</title>
        <authorList>
            <person name="Lindsay M."/>
            <person name="Orcutt B."/>
            <person name="Emerson D."/>
            <person name="Stepanauskas R."/>
            <person name="D'Angelo T."/>
        </authorList>
    </citation>
    <scope>NUCLEOTIDE SEQUENCE [LARGE SCALE GENOMIC DNA]</scope>
    <source>
        <strain evidence="10">SAG AM-311-K15</strain>
    </source>
</reference>
<evidence type="ECO:0000256" key="5">
    <source>
        <dbReference type="HAMAP-Rule" id="MF_00099"/>
    </source>
</evidence>
<keyword evidence="3 5" id="KW-0378">Hydrolase</keyword>
<accession>A0ABV6YTJ8</accession>
<dbReference type="InterPro" id="IPR000673">
    <property type="entry name" value="Sig_transdc_resp-reg_Me-estase"/>
</dbReference>
<dbReference type="PIRSF" id="PIRSF000876">
    <property type="entry name" value="RR_chemtxs_CheB"/>
    <property type="match status" value="1"/>
</dbReference>
<proteinExistence type="inferred from homology"/>
<dbReference type="GO" id="GO:0032259">
    <property type="term" value="P:methylation"/>
    <property type="evidence" value="ECO:0007669"/>
    <property type="project" value="UniProtKB-KW"/>
</dbReference>
<comment type="caution">
    <text evidence="10">The sequence shown here is derived from an EMBL/GenBank/DDBJ whole genome shotgun (WGS) entry which is preliminary data.</text>
</comment>
<dbReference type="Gene3D" id="3.40.50.180">
    <property type="entry name" value="Methylesterase CheB, C-terminal domain"/>
    <property type="match status" value="1"/>
</dbReference>
<comment type="catalytic activity">
    <reaction evidence="4 5">
        <text>[protein]-L-glutamate 5-O-methyl ester + H2O = L-glutamyl-[protein] + methanol + H(+)</text>
        <dbReference type="Rhea" id="RHEA:23236"/>
        <dbReference type="Rhea" id="RHEA-COMP:10208"/>
        <dbReference type="Rhea" id="RHEA-COMP:10311"/>
        <dbReference type="ChEBI" id="CHEBI:15377"/>
        <dbReference type="ChEBI" id="CHEBI:15378"/>
        <dbReference type="ChEBI" id="CHEBI:17790"/>
        <dbReference type="ChEBI" id="CHEBI:29973"/>
        <dbReference type="ChEBI" id="CHEBI:82795"/>
        <dbReference type="EC" id="3.1.1.61"/>
    </reaction>
</comment>
<dbReference type="GO" id="GO:0008168">
    <property type="term" value="F:methyltransferase activity"/>
    <property type="evidence" value="ECO:0007669"/>
    <property type="project" value="UniProtKB-KW"/>
</dbReference>
<comment type="subcellular location">
    <subcellularLocation>
        <location evidence="5">Cytoplasm</location>
    </subcellularLocation>
</comment>